<reference evidence="9" key="1">
    <citation type="submission" date="2020-12" db="EMBL/GenBank/DDBJ databases">
        <authorList>
            <person name="Iha C."/>
        </authorList>
    </citation>
    <scope>NUCLEOTIDE SEQUENCE</scope>
</reference>
<evidence type="ECO:0000256" key="6">
    <source>
        <dbReference type="PROSITE-ProRule" id="PRU10141"/>
    </source>
</evidence>
<dbReference type="Pfam" id="PF00069">
    <property type="entry name" value="Pkinase"/>
    <property type="match status" value="1"/>
</dbReference>
<evidence type="ECO:0000256" key="3">
    <source>
        <dbReference type="ARBA" id="ARBA00022741"/>
    </source>
</evidence>
<dbReference type="Gene3D" id="1.10.510.10">
    <property type="entry name" value="Transferase(Phosphotransferase) domain 1"/>
    <property type="match status" value="2"/>
</dbReference>
<organism evidence="9 10">
    <name type="scientific">Ostreobium quekettii</name>
    <dbReference type="NCBI Taxonomy" id="121088"/>
    <lineage>
        <taxon>Eukaryota</taxon>
        <taxon>Viridiplantae</taxon>
        <taxon>Chlorophyta</taxon>
        <taxon>core chlorophytes</taxon>
        <taxon>Ulvophyceae</taxon>
        <taxon>TCBD clade</taxon>
        <taxon>Bryopsidales</taxon>
        <taxon>Ostreobineae</taxon>
        <taxon>Ostreobiaceae</taxon>
        <taxon>Ostreobium</taxon>
    </lineage>
</organism>
<dbReference type="SMART" id="SM00220">
    <property type="entry name" value="S_TKc"/>
    <property type="match status" value="1"/>
</dbReference>
<accession>A0A8S1IQI6</accession>
<feature type="region of interest" description="Disordered" evidence="7">
    <location>
        <begin position="303"/>
        <end position="406"/>
    </location>
</feature>
<keyword evidence="5 6" id="KW-0067">ATP-binding</keyword>
<evidence type="ECO:0000256" key="4">
    <source>
        <dbReference type="ARBA" id="ARBA00022777"/>
    </source>
</evidence>
<feature type="compositionally biased region" description="Low complexity" evidence="7">
    <location>
        <begin position="375"/>
        <end position="397"/>
    </location>
</feature>
<dbReference type="GO" id="GO:0005524">
    <property type="term" value="F:ATP binding"/>
    <property type="evidence" value="ECO:0007669"/>
    <property type="project" value="UniProtKB-UniRule"/>
</dbReference>
<dbReference type="InterPro" id="IPR008271">
    <property type="entry name" value="Ser/Thr_kinase_AS"/>
</dbReference>
<dbReference type="InterPro" id="IPR051681">
    <property type="entry name" value="Ser/Thr_Kinases-Pseudokinases"/>
</dbReference>
<sequence>MHKSPSNTALFFDIVEEEDETRREDKVRRASMCISNGTQNRLVHPSGMAGVQEQEGGHKEGDDELVKTGSNSLPILTPEEVLKELLNDLYIDSTKLKQEELLGEGGFATVHRSLLFDPRKNSHKAVAVKVLKPDLLKSPDDLREFLMEANLQRKMKHRYIVRILGIGGHDMSTMTSLRESIFVVQEYMGGKDLKDLVVRQMLDRGKELYSTEDAFKWLIMVAEALNYCHSVCRPMIIHRDLKLENILLDEAKNEAKLCDFGLHKRLRMKLMSHPGDSPGAAAAAAEGSYYGGNLYANSLGAAAPSSQAQNPDTLPQQRESGSVRRSRSEKFLAQMEQVSENSGRRRYTSDGESAHGGTLYADHISSHGDAQSTPLLSLSSGGKSASSATDAKGTADSPASTVVQSPQPTVAFPTALAEAQSIHSQSQSIHLLSPRSLGSSMELTQKVGSAFYMAPEVVLGKKYNEKVDVFGFAIIMYEVLARSVILVKYAMVHSREELANYGELVAKGHREQIPPHWPEELKCLIADCWAHEPEKRPSFNKIISRLVSIRDSGAAHYINKPLGAKDYNMFCDCGCCLQ</sequence>
<evidence type="ECO:0000313" key="10">
    <source>
        <dbReference type="Proteomes" id="UP000708148"/>
    </source>
</evidence>
<keyword evidence="10" id="KW-1185">Reference proteome</keyword>
<dbReference type="InterPro" id="IPR001245">
    <property type="entry name" value="Ser-Thr/Tyr_kinase_cat_dom"/>
</dbReference>
<proteinExistence type="predicted"/>
<dbReference type="EMBL" id="CAJHUC010000374">
    <property type="protein sequence ID" value="CAD7695667.1"/>
    <property type="molecule type" value="Genomic_DNA"/>
</dbReference>
<dbReference type="OrthoDB" id="543156at2759"/>
<evidence type="ECO:0000256" key="7">
    <source>
        <dbReference type="SAM" id="MobiDB-lite"/>
    </source>
</evidence>
<keyword evidence="1" id="KW-0723">Serine/threonine-protein kinase</keyword>
<dbReference type="PANTHER" id="PTHR44329">
    <property type="entry name" value="SERINE/THREONINE-PROTEIN KINASE TNNI3K-RELATED"/>
    <property type="match status" value="1"/>
</dbReference>
<evidence type="ECO:0000256" key="1">
    <source>
        <dbReference type="ARBA" id="ARBA00022527"/>
    </source>
</evidence>
<evidence type="ECO:0000313" key="9">
    <source>
        <dbReference type="EMBL" id="CAD7695667.1"/>
    </source>
</evidence>
<feature type="binding site" evidence="6">
    <location>
        <position position="129"/>
    </location>
    <ligand>
        <name>ATP</name>
        <dbReference type="ChEBI" id="CHEBI:30616"/>
    </ligand>
</feature>
<dbReference type="SUPFAM" id="SSF56112">
    <property type="entry name" value="Protein kinase-like (PK-like)"/>
    <property type="match status" value="1"/>
</dbReference>
<keyword evidence="4" id="KW-0418">Kinase</keyword>
<dbReference type="PANTHER" id="PTHR44329:SF289">
    <property type="entry name" value="SERINE_THREONINE-PROTEIN KINASE VIK"/>
    <property type="match status" value="1"/>
</dbReference>
<feature type="compositionally biased region" description="Polar residues" evidence="7">
    <location>
        <begin position="304"/>
        <end position="317"/>
    </location>
</feature>
<keyword evidence="3 6" id="KW-0547">Nucleotide-binding</keyword>
<dbReference type="InterPro" id="IPR011009">
    <property type="entry name" value="Kinase-like_dom_sf"/>
</dbReference>
<dbReference type="PROSITE" id="PS00107">
    <property type="entry name" value="PROTEIN_KINASE_ATP"/>
    <property type="match status" value="1"/>
</dbReference>
<evidence type="ECO:0000256" key="5">
    <source>
        <dbReference type="ARBA" id="ARBA00022840"/>
    </source>
</evidence>
<feature type="compositionally biased region" description="Basic and acidic residues" evidence="7">
    <location>
        <begin position="55"/>
        <end position="64"/>
    </location>
</feature>
<dbReference type="AlphaFoldDB" id="A0A8S1IQI6"/>
<keyword evidence="2" id="KW-0808">Transferase</keyword>
<dbReference type="InterPro" id="IPR000719">
    <property type="entry name" value="Prot_kinase_dom"/>
</dbReference>
<feature type="region of interest" description="Disordered" evidence="7">
    <location>
        <begin position="38"/>
        <end position="64"/>
    </location>
</feature>
<dbReference type="Pfam" id="PF07714">
    <property type="entry name" value="PK_Tyr_Ser-Thr"/>
    <property type="match status" value="1"/>
</dbReference>
<gene>
    <name evidence="9" type="ORF">OSTQU699_LOCUS1028</name>
</gene>
<dbReference type="PROSITE" id="PS00108">
    <property type="entry name" value="PROTEIN_KINASE_ST"/>
    <property type="match status" value="1"/>
</dbReference>
<dbReference type="InterPro" id="IPR017441">
    <property type="entry name" value="Protein_kinase_ATP_BS"/>
</dbReference>
<comment type="caution">
    <text evidence="9">The sequence shown here is derived from an EMBL/GenBank/DDBJ whole genome shotgun (WGS) entry which is preliminary data.</text>
</comment>
<name>A0A8S1IQI6_9CHLO</name>
<dbReference type="PROSITE" id="PS50011">
    <property type="entry name" value="PROTEIN_KINASE_DOM"/>
    <property type="match status" value="1"/>
</dbReference>
<feature type="domain" description="Protein kinase" evidence="8">
    <location>
        <begin position="96"/>
        <end position="549"/>
    </location>
</feature>
<dbReference type="GO" id="GO:0004674">
    <property type="term" value="F:protein serine/threonine kinase activity"/>
    <property type="evidence" value="ECO:0007669"/>
    <property type="project" value="UniProtKB-KW"/>
</dbReference>
<evidence type="ECO:0000256" key="2">
    <source>
        <dbReference type="ARBA" id="ARBA00022679"/>
    </source>
</evidence>
<dbReference type="Proteomes" id="UP000708148">
    <property type="component" value="Unassembled WGS sequence"/>
</dbReference>
<evidence type="ECO:0000259" key="8">
    <source>
        <dbReference type="PROSITE" id="PS50011"/>
    </source>
</evidence>
<protein>
    <recommendedName>
        <fullName evidence="8">Protein kinase domain-containing protein</fullName>
    </recommendedName>
</protein>